<dbReference type="EnsemblPlants" id="TuG1812S0002610700.01.T01">
    <property type="protein sequence ID" value="TuG1812S0002610700.01.T01.s_cds5273"/>
    <property type="gene ID" value="TuG1812S0002610700.01"/>
</dbReference>
<reference evidence="2" key="2">
    <citation type="submission" date="2022-06" db="UniProtKB">
        <authorList>
            <consortium name="EnsemblPlants"/>
        </authorList>
    </citation>
    <scope>IDENTIFICATION</scope>
</reference>
<evidence type="ECO:0000256" key="1">
    <source>
        <dbReference type="SAM" id="MobiDB-lite"/>
    </source>
</evidence>
<evidence type="ECO:0000313" key="3">
    <source>
        <dbReference type="Proteomes" id="UP000015106"/>
    </source>
</evidence>
<keyword evidence="3" id="KW-1185">Reference proteome</keyword>
<accession>A0A8R7RDR4</accession>
<organism evidence="2 3">
    <name type="scientific">Triticum urartu</name>
    <name type="common">Red wild einkorn</name>
    <name type="synonym">Crithodium urartu</name>
    <dbReference type="NCBI Taxonomy" id="4572"/>
    <lineage>
        <taxon>Eukaryota</taxon>
        <taxon>Viridiplantae</taxon>
        <taxon>Streptophyta</taxon>
        <taxon>Embryophyta</taxon>
        <taxon>Tracheophyta</taxon>
        <taxon>Spermatophyta</taxon>
        <taxon>Magnoliopsida</taxon>
        <taxon>Liliopsida</taxon>
        <taxon>Poales</taxon>
        <taxon>Poaceae</taxon>
        <taxon>BOP clade</taxon>
        <taxon>Pooideae</taxon>
        <taxon>Triticodae</taxon>
        <taxon>Triticeae</taxon>
        <taxon>Triticinae</taxon>
        <taxon>Triticum</taxon>
    </lineage>
</organism>
<dbReference type="Proteomes" id="UP000015106">
    <property type="component" value="Unassembled WGS sequence"/>
</dbReference>
<dbReference type="AlphaFoldDB" id="A0A8R7RDR4"/>
<evidence type="ECO:0000313" key="2">
    <source>
        <dbReference type="EnsemblPlants" id="TuG1812S0002610700.01.T01.s_cds5273"/>
    </source>
</evidence>
<reference evidence="3" key="1">
    <citation type="journal article" date="2013" name="Nature">
        <title>Draft genome of the wheat A-genome progenitor Triticum urartu.</title>
        <authorList>
            <person name="Ling H.Q."/>
            <person name="Zhao S."/>
            <person name="Liu D."/>
            <person name="Wang J."/>
            <person name="Sun H."/>
            <person name="Zhang C."/>
            <person name="Fan H."/>
            <person name="Li D."/>
            <person name="Dong L."/>
            <person name="Tao Y."/>
            <person name="Gao C."/>
            <person name="Wu H."/>
            <person name="Li Y."/>
            <person name="Cui Y."/>
            <person name="Guo X."/>
            <person name="Zheng S."/>
            <person name="Wang B."/>
            <person name="Yu K."/>
            <person name="Liang Q."/>
            <person name="Yang W."/>
            <person name="Lou X."/>
            <person name="Chen J."/>
            <person name="Feng M."/>
            <person name="Jian J."/>
            <person name="Zhang X."/>
            <person name="Luo G."/>
            <person name="Jiang Y."/>
            <person name="Liu J."/>
            <person name="Wang Z."/>
            <person name="Sha Y."/>
            <person name="Zhang B."/>
            <person name="Wu H."/>
            <person name="Tang D."/>
            <person name="Shen Q."/>
            <person name="Xue P."/>
            <person name="Zou S."/>
            <person name="Wang X."/>
            <person name="Liu X."/>
            <person name="Wang F."/>
            <person name="Yang Y."/>
            <person name="An X."/>
            <person name="Dong Z."/>
            <person name="Zhang K."/>
            <person name="Zhang X."/>
            <person name="Luo M.C."/>
            <person name="Dvorak J."/>
            <person name="Tong Y."/>
            <person name="Wang J."/>
            <person name="Yang H."/>
            <person name="Li Z."/>
            <person name="Wang D."/>
            <person name="Zhang A."/>
            <person name="Wang J."/>
        </authorList>
    </citation>
    <scope>NUCLEOTIDE SEQUENCE</scope>
    <source>
        <strain evidence="3">cv. G1812</strain>
    </source>
</reference>
<protein>
    <submittedName>
        <fullName evidence="2">Uncharacterized protein</fullName>
    </submittedName>
</protein>
<proteinExistence type="predicted"/>
<feature type="compositionally biased region" description="Polar residues" evidence="1">
    <location>
        <begin position="80"/>
        <end position="89"/>
    </location>
</feature>
<sequence length="101" mass="10964">WIAAAWLSHGHVAAVRLRHGRPSAAVHVRHDRPSAPVHLLHGCNGADVHLPHVRLSAAACFHGSTVLTPLPLFTLTMAPNSSSHHQSIPLSYHSHRWQGPP</sequence>
<dbReference type="Gramene" id="TuG1812S0002610700.01.T01">
    <property type="protein sequence ID" value="TuG1812S0002610700.01.T01.s_cds5273"/>
    <property type="gene ID" value="TuG1812S0002610700.01"/>
</dbReference>
<feature type="region of interest" description="Disordered" evidence="1">
    <location>
        <begin position="80"/>
        <end position="101"/>
    </location>
</feature>
<name>A0A8R7RDR4_TRIUA</name>